<sequence length="81" mass="8754">MGTDLIAELVPGARIALCAERAPDSATYAWRIETRFGDGNAAFGKHSAGRYSSIRLAAREGLPALQETVRDYLANVAWMKG</sequence>
<keyword evidence="2" id="KW-1185">Reference proteome</keyword>
<proteinExistence type="predicted"/>
<reference evidence="2" key="1">
    <citation type="submission" date="2017-05" db="EMBL/GenBank/DDBJ databases">
        <title>Complete and WGS of Bordetella genogroups.</title>
        <authorList>
            <person name="Spilker T."/>
            <person name="Lipuma J."/>
        </authorList>
    </citation>
    <scope>NUCLEOTIDE SEQUENCE [LARGE SCALE GENOMIC DNA]</scope>
    <source>
        <strain evidence="2">AU8856</strain>
    </source>
</reference>
<dbReference type="AlphaFoldDB" id="A0A261UL95"/>
<comment type="caution">
    <text evidence="1">The sequence shown here is derived from an EMBL/GenBank/DDBJ whole genome shotgun (WGS) entry which is preliminary data.</text>
</comment>
<evidence type="ECO:0000313" key="1">
    <source>
        <dbReference type="EMBL" id="OZI62142.1"/>
    </source>
</evidence>
<dbReference type="Proteomes" id="UP000215767">
    <property type="component" value="Unassembled WGS sequence"/>
</dbReference>
<gene>
    <name evidence="1" type="ORF">CAL28_23255</name>
</gene>
<evidence type="ECO:0000313" key="2">
    <source>
        <dbReference type="Proteomes" id="UP000215767"/>
    </source>
</evidence>
<protein>
    <submittedName>
        <fullName evidence="1">Uncharacterized protein</fullName>
    </submittedName>
</protein>
<organism evidence="1 2">
    <name type="scientific">Bordetella genomosp. 11</name>
    <dbReference type="NCBI Taxonomy" id="1416808"/>
    <lineage>
        <taxon>Bacteria</taxon>
        <taxon>Pseudomonadati</taxon>
        <taxon>Pseudomonadota</taxon>
        <taxon>Betaproteobacteria</taxon>
        <taxon>Burkholderiales</taxon>
        <taxon>Alcaligenaceae</taxon>
        <taxon>Bordetella</taxon>
    </lineage>
</organism>
<accession>A0A261UL95</accession>
<dbReference type="EMBL" id="NEVS01000004">
    <property type="protein sequence ID" value="OZI62142.1"/>
    <property type="molecule type" value="Genomic_DNA"/>
</dbReference>
<name>A0A261UL95_9BORD</name>